<name>A0ABD3V1Q1_SINWO</name>
<protein>
    <submittedName>
        <fullName evidence="1">Uncharacterized protein</fullName>
    </submittedName>
</protein>
<organism evidence="1 2">
    <name type="scientific">Sinanodonta woodiana</name>
    <name type="common">Chinese pond mussel</name>
    <name type="synonym">Anodonta woodiana</name>
    <dbReference type="NCBI Taxonomy" id="1069815"/>
    <lineage>
        <taxon>Eukaryota</taxon>
        <taxon>Metazoa</taxon>
        <taxon>Spiralia</taxon>
        <taxon>Lophotrochozoa</taxon>
        <taxon>Mollusca</taxon>
        <taxon>Bivalvia</taxon>
        <taxon>Autobranchia</taxon>
        <taxon>Heteroconchia</taxon>
        <taxon>Palaeoheterodonta</taxon>
        <taxon>Unionida</taxon>
        <taxon>Unionoidea</taxon>
        <taxon>Unionidae</taxon>
        <taxon>Unioninae</taxon>
        <taxon>Sinanodonta</taxon>
    </lineage>
</organism>
<dbReference type="EMBL" id="JBJQND010000014">
    <property type="protein sequence ID" value="KAL3854723.1"/>
    <property type="molecule type" value="Genomic_DNA"/>
</dbReference>
<sequence length="226" mass="26684">MTISDDIYKKMGQVYMNVKAYSESFLEKMMEYFFSADDTEFDYRCMNLEPYLEQLPIFKSYWQRFVLCKIKTYVFRPLRDGVISEPWTNNNSESMNHKLKAAVSWDRNKFPELIEVIGTIYKNQILFLRCALFSKGDWRIAPSMEHHVITQLVWHGMSQMEKDRHVHKFMMAKPPPATATKSKYFSASNIAFKCPKASGNVGKKPYQRNDQHLNVLRHIVNDQLEK</sequence>
<evidence type="ECO:0000313" key="2">
    <source>
        <dbReference type="Proteomes" id="UP001634394"/>
    </source>
</evidence>
<evidence type="ECO:0000313" key="1">
    <source>
        <dbReference type="EMBL" id="KAL3854723.1"/>
    </source>
</evidence>
<gene>
    <name evidence="1" type="ORF">ACJMK2_013979</name>
</gene>
<reference evidence="1 2" key="1">
    <citation type="submission" date="2024-11" db="EMBL/GenBank/DDBJ databases">
        <title>Chromosome-level genome assembly of the freshwater bivalve Anodonta woodiana.</title>
        <authorList>
            <person name="Chen X."/>
        </authorList>
    </citation>
    <scope>NUCLEOTIDE SEQUENCE [LARGE SCALE GENOMIC DNA]</scope>
    <source>
        <strain evidence="1">MN2024</strain>
        <tissue evidence="1">Gills</tissue>
    </source>
</reference>
<accession>A0ABD3V1Q1</accession>
<dbReference type="Proteomes" id="UP001634394">
    <property type="component" value="Unassembled WGS sequence"/>
</dbReference>
<keyword evidence="2" id="KW-1185">Reference proteome</keyword>
<comment type="caution">
    <text evidence="1">The sequence shown here is derived from an EMBL/GenBank/DDBJ whole genome shotgun (WGS) entry which is preliminary data.</text>
</comment>
<proteinExistence type="predicted"/>
<dbReference type="AlphaFoldDB" id="A0ABD3V1Q1"/>